<dbReference type="PIRSF" id="PIRSF005499">
    <property type="entry name" value="PNPase"/>
    <property type="match status" value="1"/>
</dbReference>
<evidence type="ECO:0000256" key="6">
    <source>
        <dbReference type="SAM" id="MobiDB-lite"/>
    </source>
</evidence>
<dbReference type="Pfam" id="PF00575">
    <property type="entry name" value="S1"/>
    <property type="match status" value="1"/>
</dbReference>
<comment type="caution">
    <text evidence="8">The sequence shown here is derived from an EMBL/GenBank/DDBJ whole genome shotgun (WGS) entry which is preliminary data.</text>
</comment>
<evidence type="ECO:0000256" key="3">
    <source>
        <dbReference type="ARBA" id="ARBA00022695"/>
    </source>
</evidence>
<keyword evidence="3 5" id="KW-0548">Nucleotidyltransferase</keyword>
<sequence length="774" mass="83993">MQAKTYKLEIGGKDLIATFSNIADQADGSVLVKYGESSVLATAVMDKKSGSSPFFPLRVDYEEKFYAAGRILGSQFIRREGRPTEEAILTSRVIDRTIRPLFNQKIRNEIQIIVTALSIDEDNDPDMLAVIATSLALSTSDIPFAGPVSAVRIGKNSLSPDLLVNPTYAEREGATIDSMICGKDGNINMIEAGAMEVSEDEYVRVLERANEELKKLEEWQKGIVAELGETKREPEMWHGPEGMESLFKENIFSKIPPAVISGHAGKKDIETLKDEWMDIFREKFPDEGLDPADELFEDAVNKELHRAAVVDGKRADLRPFNQVRELYAQAGGFSEVHHGAGLFYRGGTHVLSVLTLGGPKDSQLLDGMEEEGRKYFMHHYNFPPFSSGETGRVGGMNRRAIGHGALAEKALSYILPTRDEFPYTMRIVSESLASNGSTSMASVCASTLALMDGGVPILRPVAGIAMGLMLAEDGSGKYKVLTDIQGPEDHHGDMDFKVAGTKEGITAIQMDVKVEGIPLSILKEALTDAKNARIHILDTILTSINAPREALRPSAPKIITLKIKEDKIGAVIGTGGKVIQGITKSTGADIDIQDDGTVTIIGRGESAKKAAEIVEKITHEYKAGERAEGPVVRILDFGAFVELSPGVDGMVHISELAPFRVNNVSDVLKIGDVVPVVVKEVDEKGRINLSIKQADPEYAEKKGVKAGAPQLVRPSYGGGAPRRDFKKPFSPRPHIATATTNTTTQTTTPATTPTQEKDLPPAKQGMFGKIFGKK</sequence>
<keyword evidence="5" id="KW-0479">Metal-binding</keyword>
<dbReference type="SMART" id="SM00322">
    <property type="entry name" value="KH"/>
    <property type="match status" value="1"/>
</dbReference>
<keyword evidence="5" id="KW-0963">Cytoplasm</keyword>
<dbReference type="InterPro" id="IPR027408">
    <property type="entry name" value="PNPase/RNase_PH_dom_sf"/>
</dbReference>
<dbReference type="InterPro" id="IPR012162">
    <property type="entry name" value="PNPase"/>
</dbReference>
<dbReference type="Gene3D" id="3.30.1370.10">
    <property type="entry name" value="K Homology domain, type 1"/>
    <property type="match status" value="1"/>
</dbReference>
<dbReference type="PANTHER" id="PTHR11252:SF0">
    <property type="entry name" value="POLYRIBONUCLEOTIDE NUCLEOTIDYLTRANSFERASE 1, MITOCHONDRIAL"/>
    <property type="match status" value="1"/>
</dbReference>
<dbReference type="NCBIfam" id="TIGR03591">
    <property type="entry name" value="polynuc_phos"/>
    <property type="match status" value="1"/>
</dbReference>
<dbReference type="Gene3D" id="3.30.230.70">
    <property type="entry name" value="GHMP Kinase, N-terminal domain"/>
    <property type="match status" value="2"/>
</dbReference>
<dbReference type="GO" id="GO:0003723">
    <property type="term" value="F:RNA binding"/>
    <property type="evidence" value="ECO:0007669"/>
    <property type="project" value="UniProtKB-UniRule"/>
</dbReference>
<evidence type="ECO:0000259" key="7">
    <source>
        <dbReference type="PROSITE" id="PS50126"/>
    </source>
</evidence>
<evidence type="ECO:0000256" key="2">
    <source>
        <dbReference type="ARBA" id="ARBA00022679"/>
    </source>
</evidence>
<evidence type="ECO:0000256" key="1">
    <source>
        <dbReference type="ARBA" id="ARBA00007404"/>
    </source>
</evidence>
<dbReference type="EC" id="2.7.7.8" evidence="5"/>
<evidence type="ECO:0000256" key="4">
    <source>
        <dbReference type="ARBA" id="ARBA00022884"/>
    </source>
</evidence>
<dbReference type="Proteomes" id="UP000230833">
    <property type="component" value="Unassembled WGS sequence"/>
</dbReference>
<comment type="cofactor">
    <cofactor evidence="5">
        <name>Mg(2+)</name>
        <dbReference type="ChEBI" id="CHEBI:18420"/>
    </cofactor>
</comment>
<feature type="compositionally biased region" description="Low complexity" evidence="6">
    <location>
        <begin position="736"/>
        <end position="754"/>
    </location>
</feature>
<dbReference type="NCBIfam" id="NF008805">
    <property type="entry name" value="PRK11824.1"/>
    <property type="match status" value="1"/>
</dbReference>
<feature type="domain" description="S1 motif" evidence="7">
    <location>
        <begin position="624"/>
        <end position="692"/>
    </location>
</feature>
<dbReference type="Gene3D" id="2.40.50.140">
    <property type="entry name" value="Nucleic acid-binding proteins"/>
    <property type="match status" value="1"/>
</dbReference>
<dbReference type="EMBL" id="PCYL01000003">
    <property type="protein sequence ID" value="PIR47203.1"/>
    <property type="molecule type" value="Genomic_DNA"/>
</dbReference>
<dbReference type="HAMAP" id="MF_01595">
    <property type="entry name" value="PNPase"/>
    <property type="match status" value="1"/>
</dbReference>
<proteinExistence type="inferred from homology"/>
<dbReference type="SUPFAM" id="SSF55666">
    <property type="entry name" value="Ribonuclease PH domain 2-like"/>
    <property type="match status" value="2"/>
</dbReference>
<dbReference type="InterPro" id="IPR004088">
    <property type="entry name" value="KH_dom_type_1"/>
</dbReference>
<dbReference type="Pfam" id="PF01138">
    <property type="entry name" value="RNase_PH"/>
    <property type="match status" value="2"/>
</dbReference>
<dbReference type="GO" id="GO:0005829">
    <property type="term" value="C:cytosol"/>
    <property type="evidence" value="ECO:0007669"/>
    <property type="project" value="TreeGrafter"/>
</dbReference>
<dbReference type="SUPFAM" id="SSF54211">
    <property type="entry name" value="Ribosomal protein S5 domain 2-like"/>
    <property type="match status" value="2"/>
</dbReference>
<comment type="function">
    <text evidence="5">Involved in mRNA degradation. Catalyzes the phosphorolysis of single-stranded polyribonucleotides processively in the 3'- to 5'-direction.</text>
</comment>
<dbReference type="Pfam" id="PF00013">
    <property type="entry name" value="KH_1"/>
    <property type="match status" value="1"/>
</dbReference>
<dbReference type="FunFam" id="3.30.230.70:FF:000001">
    <property type="entry name" value="Polyribonucleotide nucleotidyltransferase"/>
    <property type="match status" value="1"/>
</dbReference>
<dbReference type="InterPro" id="IPR004087">
    <property type="entry name" value="KH_dom"/>
</dbReference>
<evidence type="ECO:0000313" key="8">
    <source>
        <dbReference type="EMBL" id="PIR47203.1"/>
    </source>
</evidence>
<evidence type="ECO:0000313" key="9">
    <source>
        <dbReference type="Proteomes" id="UP000230833"/>
    </source>
</evidence>
<dbReference type="Pfam" id="PF03725">
    <property type="entry name" value="RNase_PH_C"/>
    <property type="match status" value="1"/>
</dbReference>
<comment type="similarity">
    <text evidence="1 5">Belongs to the polyribonucleotide nucleotidyltransferase family.</text>
</comment>
<dbReference type="CDD" id="cd02393">
    <property type="entry name" value="KH-I_PNPase"/>
    <property type="match status" value="1"/>
</dbReference>
<dbReference type="PROSITE" id="PS50126">
    <property type="entry name" value="S1"/>
    <property type="match status" value="1"/>
</dbReference>
<keyword evidence="5" id="KW-0460">Magnesium</keyword>
<dbReference type="SUPFAM" id="SSF54791">
    <property type="entry name" value="Eukaryotic type KH-domain (KH-domain type I)"/>
    <property type="match status" value="1"/>
</dbReference>
<dbReference type="PROSITE" id="PS50084">
    <property type="entry name" value="KH_TYPE_1"/>
    <property type="match status" value="1"/>
</dbReference>
<reference evidence="8 9" key="1">
    <citation type="submission" date="2017-09" db="EMBL/GenBank/DDBJ databases">
        <title>Depth-based differentiation of microbial function through sediment-hosted aquifers and enrichment of novel symbionts in the deep terrestrial subsurface.</title>
        <authorList>
            <person name="Probst A.J."/>
            <person name="Ladd B."/>
            <person name="Jarett J.K."/>
            <person name="Geller-Mcgrath D.E."/>
            <person name="Sieber C.M."/>
            <person name="Emerson J.B."/>
            <person name="Anantharaman K."/>
            <person name="Thomas B.C."/>
            <person name="Malmstrom R."/>
            <person name="Stieglmeier M."/>
            <person name="Klingl A."/>
            <person name="Woyke T."/>
            <person name="Ryan C.M."/>
            <person name="Banfield J.F."/>
        </authorList>
    </citation>
    <scope>NUCLEOTIDE SEQUENCE [LARGE SCALE GENOMIC DNA]</scope>
    <source>
        <strain evidence="8">CG10_big_fil_rev_8_21_14_0_10_45_14</strain>
    </source>
</reference>
<dbReference type="InterPro" id="IPR003029">
    <property type="entry name" value="S1_domain"/>
</dbReference>
<feature type="binding site" evidence="5">
    <location>
        <position position="489"/>
    </location>
    <ligand>
        <name>Mg(2+)</name>
        <dbReference type="ChEBI" id="CHEBI:18420"/>
    </ligand>
</feature>
<dbReference type="SMART" id="SM00316">
    <property type="entry name" value="S1"/>
    <property type="match status" value="1"/>
</dbReference>
<gene>
    <name evidence="5" type="primary">pnp</name>
    <name evidence="8" type="ORF">COV07_00160</name>
</gene>
<dbReference type="CDD" id="cd11364">
    <property type="entry name" value="RNase_PH_PNPase_2"/>
    <property type="match status" value="1"/>
</dbReference>
<evidence type="ECO:0000256" key="5">
    <source>
        <dbReference type="HAMAP-Rule" id="MF_01595"/>
    </source>
</evidence>
<dbReference type="AlphaFoldDB" id="A0A2H0RL25"/>
<dbReference type="InterPro" id="IPR020568">
    <property type="entry name" value="Ribosomal_Su5_D2-typ_SF"/>
</dbReference>
<comment type="subcellular location">
    <subcellularLocation>
        <location evidence="5">Cytoplasm</location>
    </subcellularLocation>
</comment>
<dbReference type="GO" id="GO:0000287">
    <property type="term" value="F:magnesium ion binding"/>
    <property type="evidence" value="ECO:0007669"/>
    <property type="project" value="UniProtKB-UniRule"/>
</dbReference>
<dbReference type="InterPro" id="IPR036612">
    <property type="entry name" value="KH_dom_type_1_sf"/>
</dbReference>
<keyword evidence="4 5" id="KW-0694">RNA-binding</keyword>
<dbReference type="InterPro" id="IPR012340">
    <property type="entry name" value="NA-bd_OB-fold"/>
</dbReference>
<dbReference type="InterPro" id="IPR001247">
    <property type="entry name" value="ExoRNase_PH_dom1"/>
</dbReference>
<protein>
    <recommendedName>
        <fullName evidence="5">Polyribonucleotide nucleotidyltransferase</fullName>
        <ecNumber evidence="5">2.7.7.8</ecNumber>
    </recommendedName>
    <alternativeName>
        <fullName evidence="5">Polynucleotide phosphorylase</fullName>
        <shortName evidence="5">PNPase</shortName>
    </alternativeName>
</protein>
<organism evidence="8 9">
    <name type="scientific">Candidatus Vogelbacteria bacterium CG10_big_fil_rev_8_21_14_0_10_45_14</name>
    <dbReference type="NCBI Taxonomy" id="1975042"/>
    <lineage>
        <taxon>Bacteria</taxon>
        <taxon>Candidatus Vogeliibacteriota</taxon>
    </lineage>
</organism>
<dbReference type="GO" id="GO:0000175">
    <property type="term" value="F:3'-5'-RNA exonuclease activity"/>
    <property type="evidence" value="ECO:0007669"/>
    <property type="project" value="TreeGrafter"/>
</dbReference>
<dbReference type="SUPFAM" id="SSF50249">
    <property type="entry name" value="Nucleic acid-binding proteins"/>
    <property type="match status" value="1"/>
</dbReference>
<name>A0A2H0RL25_9BACT</name>
<feature type="region of interest" description="Disordered" evidence="6">
    <location>
        <begin position="701"/>
        <end position="774"/>
    </location>
</feature>
<dbReference type="GO" id="GO:0006402">
    <property type="term" value="P:mRNA catabolic process"/>
    <property type="evidence" value="ECO:0007669"/>
    <property type="project" value="UniProtKB-UniRule"/>
</dbReference>
<accession>A0A2H0RL25</accession>
<dbReference type="InterPro" id="IPR036345">
    <property type="entry name" value="ExoRNase_PH_dom2_sf"/>
</dbReference>
<feature type="binding site" evidence="5">
    <location>
        <position position="495"/>
    </location>
    <ligand>
        <name>Mg(2+)</name>
        <dbReference type="ChEBI" id="CHEBI:18420"/>
    </ligand>
</feature>
<dbReference type="PANTHER" id="PTHR11252">
    <property type="entry name" value="POLYRIBONUCLEOTIDE NUCLEOTIDYLTRANSFERASE"/>
    <property type="match status" value="1"/>
</dbReference>
<keyword evidence="2 5" id="KW-0808">Transferase</keyword>
<dbReference type="FunFam" id="3.30.1370.10:FF:000001">
    <property type="entry name" value="Polyribonucleotide nucleotidyltransferase"/>
    <property type="match status" value="1"/>
</dbReference>
<comment type="catalytic activity">
    <reaction evidence="5">
        <text>RNA(n+1) + phosphate = RNA(n) + a ribonucleoside 5'-diphosphate</text>
        <dbReference type="Rhea" id="RHEA:22096"/>
        <dbReference type="Rhea" id="RHEA-COMP:14527"/>
        <dbReference type="Rhea" id="RHEA-COMP:17342"/>
        <dbReference type="ChEBI" id="CHEBI:43474"/>
        <dbReference type="ChEBI" id="CHEBI:57930"/>
        <dbReference type="ChEBI" id="CHEBI:140395"/>
        <dbReference type="EC" id="2.7.7.8"/>
    </reaction>
</comment>
<dbReference type="GO" id="GO:0004654">
    <property type="term" value="F:polyribonucleotide nucleotidyltransferase activity"/>
    <property type="evidence" value="ECO:0007669"/>
    <property type="project" value="UniProtKB-UniRule"/>
</dbReference>
<dbReference type="InterPro" id="IPR015847">
    <property type="entry name" value="ExoRNase_PH_dom2"/>
</dbReference>